<protein>
    <submittedName>
        <fullName evidence="1">Uncharacterized protein</fullName>
    </submittedName>
</protein>
<dbReference type="Proteomes" id="UP001501757">
    <property type="component" value="Unassembled WGS sequence"/>
</dbReference>
<comment type="caution">
    <text evidence="1">The sequence shown here is derived from an EMBL/GenBank/DDBJ whole genome shotgun (WGS) entry which is preliminary data.</text>
</comment>
<proteinExistence type="predicted"/>
<keyword evidence="2" id="KW-1185">Reference proteome</keyword>
<evidence type="ECO:0000313" key="2">
    <source>
        <dbReference type="Proteomes" id="UP001501757"/>
    </source>
</evidence>
<gene>
    <name evidence="1" type="ORF">GCM10009092_13030</name>
</gene>
<evidence type="ECO:0000313" key="1">
    <source>
        <dbReference type="EMBL" id="GAA0350021.1"/>
    </source>
</evidence>
<reference evidence="1 2" key="1">
    <citation type="journal article" date="2019" name="Int. J. Syst. Evol. Microbiol.">
        <title>The Global Catalogue of Microorganisms (GCM) 10K type strain sequencing project: providing services to taxonomists for standard genome sequencing and annotation.</title>
        <authorList>
            <consortium name="The Broad Institute Genomics Platform"/>
            <consortium name="The Broad Institute Genome Sequencing Center for Infectious Disease"/>
            <person name="Wu L."/>
            <person name="Ma J."/>
        </authorList>
    </citation>
    <scope>NUCLEOTIDE SEQUENCE [LARGE SCALE GENOMIC DNA]</scope>
    <source>
        <strain evidence="1 2">JCM 13378</strain>
    </source>
</reference>
<accession>A0ABN0WY25</accession>
<name>A0ABN0WY25_9ALTE</name>
<sequence length="62" mass="6715">MRARMRNTKIRKVLSPAVSVLMVAAARGINQRVVYAKGVGVPLLPSALLATNVQIADIIRVF</sequence>
<organism evidence="1 2">
    <name type="scientific">Bowmanella denitrificans</name>
    <dbReference type="NCBI Taxonomy" id="366582"/>
    <lineage>
        <taxon>Bacteria</taxon>
        <taxon>Pseudomonadati</taxon>
        <taxon>Pseudomonadota</taxon>
        <taxon>Gammaproteobacteria</taxon>
        <taxon>Alteromonadales</taxon>
        <taxon>Alteromonadaceae</taxon>
        <taxon>Bowmanella</taxon>
    </lineage>
</organism>
<dbReference type="EMBL" id="BAAAEI010000006">
    <property type="protein sequence ID" value="GAA0350021.1"/>
    <property type="molecule type" value="Genomic_DNA"/>
</dbReference>